<sequence>MKKWLKGLLVLGSLCHGFGTVLVSAENKVSLEEFIENASQLDEEEKIAEEGRLWSTFNVDIPEEGELKGTANVGGAIIFDPNQLELTQLAGMLDCQVSGSLLDQMFPEADETDEHLVYNIYVKDQIGYVKENDTWHVEAIEDDMDEMAKDIKEFLANRHQYLPKINSDWLPFIETYFDYTNDGNQARIVLKKDRDGQQLLNDLKPLIDYDKLIKDGLDQYLADQASLDGSNNAAEATELYKGMVDQVLVYIIDRVNDFQMTFDAKTYRLLSVNSDFKFEDDSLRQLFAEVIQASMEAEERLSGSSGSSSQGETEASGLAAVERQMEMIRAMIPEININLQAGYEALATGDDVKIELPSDAPTYDPDAESSSDMETSSENESVFESE</sequence>
<dbReference type="EMBL" id="AENN01000003">
    <property type="protein sequence ID" value="EFR31909.1"/>
    <property type="molecule type" value="Genomic_DNA"/>
</dbReference>
<proteinExistence type="predicted"/>
<feature type="compositionally biased region" description="Low complexity" evidence="1">
    <location>
        <begin position="302"/>
        <end position="317"/>
    </location>
</feature>
<dbReference type="Proteomes" id="UP000005990">
    <property type="component" value="Unassembled WGS sequence"/>
</dbReference>
<reference evidence="2 3" key="1">
    <citation type="submission" date="2010-10" db="EMBL/GenBank/DDBJ databases">
        <authorList>
            <person name="Durkin A.S."/>
            <person name="Madupu R."/>
            <person name="Torralba M."/>
            <person name="Gillis M."/>
            <person name="Methe B."/>
            <person name="Sutton G."/>
            <person name="Nelson K.E."/>
        </authorList>
    </citation>
    <scope>NUCLEOTIDE SEQUENCE [LARGE SCALE GENOMIC DNA]</scope>
    <source>
        <strain evidence="2 3">ACS-139-V-Col8</strain>
    </source>
</reference>
<feature type="region of interest" description="Disordered" evidence="1">
    <location>
        <begin position="354"/>
        <end position="386"/>
    </location>
</feature>
<feature type="region of interest" description="Disordered" evidence="1">
    <location>
        <begin position="298"/>
        <end position="318"/>
    </location>
</feature>
<accession>E4KMC4</accession>
<dbReference type="AlphaFoldDB" id="E4KMC4"/>
<gene>
    <name evidence="2" type="ORF">HMPREF9257_0502</name>
</gene>
<evidence type="ECO:0000313" key="2">
    <source>
        <dbReference type="EMBL" id="EFR31909.1"/>
    </source>
</evidence>
<comment type="caution">
    <text evidence="2">The sequence shown here is derived from an EMBL/GenBank/DDBJ whole genome shotgun (WGS) entry which is preliminary data.</text>
</comment>
<organism evidence="2 3">
    <name type="scientific">Eremococcus coleocola ACS-139-V-Col8</name>
    <dbReference type="NCBI Taxonomy" id="908337"/>
    <lineage>
        <taxon>Bacteria</taxon>
        <taxon>Bacillati</taxon>
        <taxon>Bacillota</taxon>
        <taxon>Bacilli</taxon>
        <taxon>Lactobacillales</taxon>
        <taxon>Aerococcaceae</taxon>
        <taxon>Eremococcus</taxon>
    </lineage>
</organism>
<keyword evidence="3" id="KW-1185">Reference proteome</keyword>
<protein>
    <submittedName>
        <fullName evidence="2">Uncharacterized protein</fullName>
    </submittedName>
</protein>
<evidence type="ECO:0000256" key="1">
    <source>
        <dbReference type="SAM" id="MobiDB-lite"/>
    </source>
</evidence>
<name>E4KMC4_9LACT</name>
<feature type="compositionally biased region" description="Acidic residues" evidence="1">
    <location>
        <begin position="365"/>
        <end position="386"/>
    </location>
</feature>
<dbReference type="RefSeq" id="WP_006417643.1">
    <property type="nucleotide sequence ID" value="NZ_AENN01000003.1"/>
</dbReference>
<evidence type="ECO:0000313" key="3">
    <source>
        <dbReference type="Proteomes" id="UP000005990"/>
    </source>
</evidence>